<dbReference type="KEGG" id="soa:G3M56_003205"/>
<dbReference type="AlphaFoldDB" id="A0A6B3L6Z6"/>
<dbReference type="Pfam" id="PF14534">
    <property type="entry name" value="DUF4440"/>
    <property type="match status" value="1"/>
</dbReference>
<dbReference type="EMBL" id="CP066776">
    <property type="protein sequence ID" value="QQL45611.1"/>
    <property type="molecule type" value="Genomic_DNA"/>
</dbReference>
<accession>A0A6B3L6Z6</accession>
<dbReference type="NCBIfam" id="TIGR02246">
    <property type="entry name" value="SgcJ/EcaC family oxidoreductase"/>
    <property type="match status" value="1"/>
</dbReference>
<dbReference type="Gene3D" id="3.10.450.50">
    <property type="match status" value="1"/>
</dbReference>
<dbReference type="CDD" id="cd00531">
    <property type="entry name" value="NTF2_like"/>
    <property type="match status" value="1"/>
</dbReference>
<dbReference type="Proteomes" id="UP000475117">
    <property type="component" value="Chromosome"/>
</dbReference>
<dbReference type="SUPFAM" id="SSF54427">
    <property type="entry name" value="NTF2-like"/>
    <property type="match status" value="1"/>
</dbReference>
<name>A0A6B3L6Z6_9BACT</name>
<sequence length="303" mass="33559">MKRLLRSVMLAVWLGGSLCGVGLADEEVSEADKVVADLAEAYRKAYAARDADALAAMYAEDCRYTWGGREPIIGRDAVKERVVEFFTGAKSAQMEIVTTDARMLTPEVIVEKGVVSVTVDGEEKPEVAKYSATYVKRGDKWLIADLNESAVQVPEDPAAEALLELDWLIGDWKYGEPGRGAKMAVQWALGGKFIYRSYEIERPERELMRGAEMIGYDPAKGVLRSWVFDSEGGIGTATWQREGDKWLVSVKSILPDGTQSSEHQIYTVNGDVSFFFEGMNRMVDGEALPNTERVEIMKVKPAP</sequence>
<evidence type="ECO:0000313" key="2">
    <source>
        <dbReference type="Proteomes" id="UP000475117"/>
    </source>
</evidence>
<gene>
    <name evidence="1" type="ORF">G3M56_003205</name>
</gene>
<protein>
    <submittedName>
        <fullName evidence="1">SgcJ/EcaC family oxidoreductase</fullName>
    </submittedName>
</protein>
<dbReference type="RefSeq" id="WP_164363244.1">
    <property type="nucleotide sequence ID" value="NZ_CP066776.1"/>
</dbReference>
<dbReference type="InterPro" id="IPR027843">
    <property type="entry name" value="DUF4440"/>
</dbReference>
<evidence type="ECO:0000313" key="1">
    <source>
        <dbReference type="EMBL" id="QQL45611.1"/>
    </source>
</evidence>
<organism evidence="1 2">
    <name type="scientific">Sulfuriroseicoccus oceanibius</name>
    <dbReference type="NCBI Taxonomy" id="2707525"/>
    <lineage>
        <taxon>Bacteria</taxon>
        <taxon>Pseudomonadati</taxon>
        <taxon>Verrucomicrobiota</taxon>
        <taxon>Verrucomicrobiia</taxon>
        <taxon>Verrucomicrobiales</taxon>
        <taxon>Verrucomicrobiaceae</taxon>
        <taxon>Sulfuriroseicoccus</taxon>
    </lineage>
</organism>
<reference evidence="1 2" key="1">
    <citation type="submission" date="2020-12" db="EMBL/GenBank/DDBJ databases">
        <title>Sulforoseuscoccus oceanibium gen. nov., sp. nov., a representative of the phylum Verrucomicrobia with special cytoplasmic membrane, and proposal of Sulforoseuscoccusaceae fam. nov.</title>
        <authorList>
            <person name="Xi F."/>
        </authorList>
    </citation>
    <scope>NUCLEOTIDE SEQUENCE [LARGE SCALE GENOMIC DNA]</scope>
    <source>
        <strain evidence="1 2">T37</strain>
    </source>
</reference>
<dbReference type="InterPro" id="IPR032710">
    <property type="entry name" value="NTF2-like_dom_sf"/>
</dbReference>
<dbReference type="InterPro" id="IPR011944">
    <property type="entry name" value="Steroid_delta5-4_isomerase"/>
</dbReference>
<proteinExistence type="predicted"/>
<keyword evidence="2" id="KW-1185">Reference proteome</keyword>